<dbReference type="GO" id="GO:0008428">
    <property type="term" value="F:ribonuclease inhibitor activity"/>
    <property type="evidence" value="ECO:0007669"/>
    <property type="project" value="InterPro"/>
</dbReference>
<sequence length="124" mass="12845">MDGHNPLVREALHTPGRGRVLVVDGGARLDCALLGDQLAQAGVAQGWAGVVVNGAVRDAARLAELPLGVLALATHPRRSGKLAQGERDVGVHFAGVWLWPGDWLCADEDGVVVLPGDGGPPDHL</sequence>
<dbReference type="NCBIfam" id="NF006875">
    <property type="entry name" value="PRK09372.1"/>
    <property type="match status" value="1"/>
</dbReference>
<keyword evidence="10" id="KW-0808">Transferase</keyword>
<evidence type="ECO:0000313" key="10">
    <source>
        <dbReference type="EMBL" id="AFD24806.1"/>
    </source>
</evidence>
<comment type="cofactor">
    <cofactor evidence="9">
        <name>a divalent metal cation</name>
        <dbReference type="ChEBI" id="CHEBI:60240"/>
    </cofactor>
</comment>
<evidence type="ECO:0000256" key="6">
    <source>
        <dbReference type="ARBA" id="ARBA00025046"/>
    </source>
</evidence>
<evidence type="ECO:0000256" key="4">
    <source>
        <dbReference type="ARBA" id="ARBA00022723"/>
    </source>
</evidence>
<dbReference type="InterPro" id="IPR010203">
    <property type="entry name" value="RraA"/>
</dbReference>
<dbReference type="CDD" id="cd16841">
    <property type="entry name" value="RraA_family"/>
    <property type="match status" value="1"/>
</dbReference>
<evidence type="ECO:0000256" key="1">
    <source>
        <dbReference type="ARBA" id="ARBA00001342"/>
    </source>
</evidence>
<keyword evidence="4 8" id="KW-0479">Metal-binding</keyword>
<evidence type="ECO:0000256" key="3">
    <source>
        <dbReference type="ARBA" id="ARBA00011233"/>
    </source>
</evidence>
<dbReference type="EC" id="4.1.1.112" evidence="9"/>
<dbReference type="PANTHER" id="PTHR33254:SF4">
    <property type="entry name" value="4-HYDROXY-4-METHYL-2-OXOGLUTARATE ALDOLASE 3-RELATED"/>
    <property type="match status" value="1"/>
</dbReference>
<dbReference type="HOGENOM" id="CLU_072626_4_2_0"/>
<dbReference type="GO" id="GO:0032259">
    <property type="term" value="P:methylation"/>
    <property type="evidence" value="ECO:0007669"/>
    <property type="project" value="UniProtKB-KW"/>
</dbReference>
<dbReference type="Proteomes" id="UP000007575">
    <property type="component" value="Chromosome"/>
</dbReference>
<comment type="similarity">
    <text evidence="2 9">Belongs to the class II aldolase/RraA-like family.</text>
</comment>
<feature type="binding site" evidence="8">
    <location>
        <position position="58"/>
    </location>
    <ligand>
        <name>Mg(2+)</name>
        <dbReference type="ChEBI" id="CHEBI:18420"/>
    </ligand>
</feature>
<evidence type="ECO:0000256" key="9">
    <source>
        <dbReference type="RuleBase" id="RU004338"/>
    </source>
</evidence>
<protein>
    <recommendedName>
        <fullName evidence="9">4-hydroxy-4-methyl-2-oxoglutarate aldolase</fullName>
        <shortName evidence="9">HMG aldolase</shortName>
        <ecNumber evidence="9">4.1.1.112</ecNumber>
        <ecNumber evidence="9">4.1.3.17</ecNumber>
    </recommendedName>
    <alternativeName>
        <fullName evidence="9">Oxaloacetate decarboxylase</fullName>
    </alternativeName>
</protein>
<accession>H8GYF3</accession>
<dbReference type="Pfam" id="PF03737">
    <property type="entry name" value="RraA-like"/>
    <property type="match status" value="1"/>
</dbReference>
<dbReference type="EMBL" id="CP002191">
    <property type="protein sequence ID" value="AFD24806.1"/>
    <property type="molecule type" value="Genomic_DNA"/>
</dbReference>
<dbReference type="Gene3D" id="3.50.30.40">
    <property type="entry name" value="Ribonuclease E inhibitor RraA/RraA-like"/>
    <property type="match status" value="1"/>
</dbReference>
<dbReference type="STRING" id="745776.DGo_CA0879"/>
<dbReference type="GO" id="GO:0008948">
    <property type="term" value="F:oxaloacetate decarboxylase activity"/>
    <property type="evidence" value="ECO:0007669"/>
    <property type="project" value="UniProtKB-EC"/>
</dbReference>
<dbReference type="SUPFAM" id="SSF89562">
    <property type="entry name" value="RraA-like"/>
    <property type="match status" value="1"/>
</dbReference>
<feature type="binding site" evidence="8">
    <location>
        <position position="57"/>
    </location>
    <ligand>
        <name>substrate</name>
    </ligand>
</feature>
<dbReference type="GO" id="GO:0047443">
    <property type="term" value="F:4-hydroxy-4-methyl-2-oxoglutarate aldolase activity"/>
    <property type="evidence" value="ECO:0007669"/>
    <property type="project" value="UniProtKB-EC"/>
</dbReference>
<comment type="subunit">
    <text evidence="3 9">Homotrimer.</text>
</comment>
<evidence type="ECO:0000256" key="8">
    <source>
        <dbReference type="PIRSR" id="PIRSR605493-1"/>
    </source>
</evidence>
<dbReference type="PATRIC" id="fig|745776.4.peg.902"/>
<reference evidence="10 11" key="1">
    <citation type="journal article" date="2012" name="PLoS ONE">
        <title>Genome sequence and transcriptome analysis of the radioresistant bacterium Deinococcus gobiensis: insights into the extreme environmental adaptations.</title>
        <authorList>
            <person name="Yuan M."/>
            <person name="Chen M."/>
            <person name="Zhang W."/>
            <person name="Lu W."/>
            <person name="Wang J."/>
            <person name="Yang M."/>
            <person name="Zhao P."/>
            <person name="Tang R."/>
            <person name="Li X."/>
            <person name="Hao Y."/>
            <person name="Zhou Z."/>
            <person name="Zhan Y."/>
            <person name="Yu H."/>
            <person name="Teng C."/>
            <person name="Yan Y."/>
            <person name="Ping S."/>
            <person name="Wang Y."/>
            <person name="Lin M."/>
        </authorList>
    </citation>
    <scope>NUCLEOTIDE SEQUENCE [LARGE SCALE GENOMIC DNA]</scope>
    <source>
        <strain evidence="10 11">I-0</strain>
    </source>
</reference>
<feature type="binding site" evidence="8">
    <location>
        <begin position="35"/>
        <end position="38"/>
    </location>
    <ligand>
        <name>substrate</name>
    </ligand>
</feature>
<dbReference type="GO" id="GO:0051252">
    <property type="term" value="P:regulation of RNA metabolic process"/>
    <property type="evidence" value="ECO:0007669"/>
    <property type="project" value="InterPro"/>
</dbReference>
<comment type="catalytic activity">
    <reaction evidence="1 9">
        <text>4-hydroxy-4-methyl-2-oxoglutarate = 2 pyruvate</text>
        <dbReference type="Rhea" id="RHEA:22748"/>
        <dbReference type="ChEBI" id="CHEBI:15361"/>
        <dbReference type="ChEBI" id="CHEBI:58276"/>
        <dbReference type="EC" id="4.1.3.17"/>
    </reaction>
</comment>
<keyword evidence="10" id="KW-0489">Methyltransferase</keyword>
<proteinExistence type="inferred from homology"/>
<comment type="catalytic activity">
    <reaction evidence="7 9">
        <text>oxaloacetate + H(+) = pyruvate + CO2</text>
        <dbReference type="Rhea" id="RHEA:15641"/>
        <dbReference type="ChEBI" id="CHEBI:15361"/>
        <dbReference type="ChEBI" id="CHEBI:15378"/>
        <dbReference type="ChEBI" id="CHEBI:16452"/>
        <dbReference type="ChEBI" id="CHEBI:16526"/>
        <dbReference type="EC" id="4.1.1.112"/>
    </reaction>
</comment>
<comment type="function">
    <text evidence="6 9">Catalyzes the aldol cleavage of 4-hydroxy-4-methyl-2-oxoglutarate (HMG) into 2 molecules of pyruvate. Also contains a secondary oxaloacetate (OAA) decarboxylase activity due to the common pyruvate enolate transition state formed following C-C bond cleavage in the retro-aldol and decarboxylation reactions.</text>
</comment>
<keyword evidence="11" id="KW-1185">Reference proteome</keyword>
<organism evidence="10 11">
    <name type="scientific">Deinococcus gobiensis (strain DSM 21396 / JCM 16679 / CGMCC 1.7299 / I-0)</name>
    <dbReference type="NCBI Taxonomy" id="745776"/>
    <lineage>
        <taxon>Bacteria</taxon>
        <taxon>Thermotogati</taxon>
        <taxon>Deinococcota</taxon>
        <taxon>Deinococci</taxon>
        <taxon>Deinococcales</taxon>
        <taxon>Deinococcaceae</taxon>
        <taxon>Deinococcus</taxon>
    </lineage>
</organism>
<dbReference type="InterPro" id="IPR036704">
    <property type="entry name" value="RraA/RraA-like_sf"/>
</dbReference>
<dbReference type="InterPro" id="IPR005493">
    <property type="entry name" value="RraA/RraA-like"/>
</dbReference>
<evidence type="ECO:0000256" key="7">
    <source>
        <dbReference type="ARBA" id="ARBA00047973"/>
    </source>
</evidence>
<gene>
    <name evidence="10" type="primary">menG</name>
    <name evidence="10" type="ordered locus">DGo_CA0879</name>
</gene>
<dbReference type="NCBIfam" id="TIGR01935">
    <property type="entry name" value="NOT-MenG"/>
    <property type="match status" value="1"/>
</dbReference>
<dbReference type="GO" id="GO:0046872">
    <property type="term" value="F:metal ion binding"/>
    <property type="evidence" value="ECO:0007669"/>
    <property type="project" value="UniProtKB-KW"/>
</dbReference>
<dbReference type="eggNOG" id="COG0684">
    <property type="taxonomic scope" value="Bacteria"/>
</dbReference>
<comment type="cofactor">
    <cofactor evidence="8">
        <name>Mg(2+)</name>
        <dbReference type="ChEBI" id="CHEBI:18420"/>
    </cofactor>
</comment>
<dbReference type="KEGG" id="dgo:DGo_CA0879"/>
<dbReference type="GO" id="GO:0008168">
    <property type="term" value="F:methyltransferase activity"/>
    <property type="evidence" value="ECO:0007669"/>
    <property type="project" value="UniProtKB-KW"/>
</dbReference>
<dbReference type="PANTHER" id="PTHR33254">
    <property type="entry name" value="4-HYDROXY-4-METHYL-2-OXOGLUTARATE ALDOLASE 3-RELATED"/>
    <property type="match status" value="1"/>
</dbReference>
<evidence type="ECO:0000313" key="11">
    <source>
        <dbReference type="Proteomes" id="UP000007575"/>
    </source>
</evidence>
<evidence type="ECO:0000256" key="2">
    <source>
        <dbReference type="ARBA" id="ARBA00008621"/>
    </source>
</evidence>
<evidence type="ECO:0000256" key="5">
    <source>
        <dbReference type="ARBA" id="ARBA00023239"/>
    </source>
</evidence>
<keyword evidence="8" id="KW-0460">Magnesium</keyword>
<name>H8GYF3_DEIGI</name>
<dbReference type="EC" id="4.1.3.17" evidence="9"/>
<keyword evidence="5 9" id="KW-0456">Lyase</keyword>
<dbReference type="AlphaFoldDB" id="H8GYF3"/>